<dbReference type="RefSeq" id="XP_005731016.1">
    <property type="nucleotide sequence ID" value="XM_005730959.2"/>
</dbReference>
<evidence type="ECO:0000256" key="1">
    <source>
        <dbReference type="ARBA" id="ARBA00004123"/>
    </source>
</evidence>
<dbReference type="InterPro" id="IPR038422">
    <property type="entry name" value="Cut8/Sts1_sf"/>
</dbReference>
<organism evidence="4 5">
    <name type="scientific">Pundamilia nyererei</name>
    <dbReference type="NCBI Taxonomy" id="303518"/>
    <lineage>
        <taxon>Eukaryota</taxon>
        <taxon>Metazoa</taxon>
        <taxon>Chordata</taxon>
        <taxon>Craniata</taxon>
        <taxon>Vertebrata</taxon>
        <taxon>Euteleostomi</taxon>
        <taxon>Actinopterygii</taxon>
        <taxon>Neopterygii</taxon>
        <taxon>Teleostei</taxon>
        <taxon>Neoteleostei</taxon>
        <taxon>Acanthomorphata</taxon>
        <taxon>Ovalentaria</taxon>
        <taxon>Cichlomorphae</taxon>
        <taxon>Cichliformes</taxon>
        <taxon>Cichlidae</taxon>
        <taxon>African cichlids</taxon>
        <taxon>Pseudocrenilabrinae</taxon>
        <taxon>Haplochromini</taxon>
        <taxon>Pundamilia</taxon>
    </lineage>
</organism>
<dbReference type="GO" id="GO:0070628">
    <property type="term" value="F:proteasome binding"/>
    <property type="evidence" value="ECO:0007669"/>
    <property type="project" value="TreeGrafter"/>
</dbReference>
<comment type="subcellular location">
    <subcellularLocation>
        <location evidence="1">Nucleus</location>
    </subcellularLocation>
</comment>
<proteinExistence type="inferred from homology"/>
<reference evidence="5" key="1">
    <citation type="submission" date="2025-08" db="UniProtKB">
        <authorList>
            <consortium name="RefSeq"/>
        </authorList>
    </citation>
    <scope>IDENTIFICATION</scope>
</reference>
<dbReference type="InterPro" id="IPR013868">
    <property type="entry name" value="Cut8/Sts1_fam"/>
</dbReference>
<evidence type="ECO:0000313" key="4">
    <source>
        <dbReference type="Proteomes" id="UP000695023"/>
    </source>
</evidence>
<evidence type="ECO:0000313" key="5">
    <source>
        <dbReference type="RefSeq" id="XP_005731016.1"/>
    </source>
</evidence>
<sequence length="266" mass="30717">MAAVCQPRRALAEIPAPQPKIAARMRRSYLEILSSRMIPTPSPLPRGRNTAASTKRMQSLDLAVGGAWRGRLEEQCEKMDEHHTPLSKQQLVQLIRSLILVEQSQEPRVMASDLKYLQEDLQLKKANVYRSIPYSRFGSNRDAHCYRKAYPHLVAFKVSCQEWGQVLLRNKDWDAVLEHSLMAWRYTSELPQWDTASHNALREQCYSILVAHSLTALQHYSPEPNRGRELLRRMKMAQLYSQSIVPCIQELQRIMECLDDSSMDTK</sequence>
<dbReference type="Proteomes" id="UP000695023">
    <property type="component" value="Unplaced"/>
</dbReference>
<dbReference type="GeneID" id="102197379"/>
<comment type="similarity">
    <text evidence="2">Belongs to the cut8/STS1 family.</text>
</comment>
<dbReference type="GO" id="GO:0071630">
    <property type="term" value="P:nuclear protein quality control by the ubiquitin-proteasome system"/>
    <property type="evidence" value="ECO:0007669"/>
    <property type="project" value="InterPro"/>
</dbReference>
<dbReference type="GO" id="GO:0031144">
    <property type="term" value="P:proteasome localization"/>
    <property type="evidence" value="ECO:0007669"/>
    <property type="project" value="InterPro"/>
</dbReference>
<dbReference type="PANTHER" id="PTHR28032:SF1">
    <property type="entry name" value="FI02826P"/>
    <property type="match status" value="1"/>
</dbReference>
<keyword evidence="3" id="KW-0539">Nucleus</keyword>
<dbReference type="Gene3D" id="1.20.58.1590">
    <property type="entry name" value="Tethering factor for nuclear proteasome Cut8/Sts1"/>
    <property type="match status" value="1"/>
</dbReference>
<dbReference type="AlphaFoldDB" id="A0A9Y3R8K8"/>
<accession>A0A9Y3R8K8</accession>
<name>A0A9Y3R8K8_9CICH</name>
<dbReference type="GO" id="GO:0031965">
    <property type="term" value="C:nuclear membrane"/>
    <property type="evidence" value="ECO:0007669"/>
    <property type="project" value="TreeGrafter"/>
</dbReference>
<protein>
    <submittedName>
        <fullName evidence="5">Uncharacterized protein LOC102197379</fullName>
    </submittedName>
</protein>
<evidence type="ECO:0000256" key="2">
    <source>
        <dbReference type="ARBA" id="ARBA00006199"/>
    </source>
</evidence>
<keyword evidence="4" id="KW-1185">Reference proteome</keyword>
<dbReference type="PANTHER" id="PTHR28032">
    <property type="entry name" value="FI02826P"/>
    <property type="match status" value="1"/>
</dbReference>
<dbReference type="Pfam" id="PF08559">
    <property type="entry name" value="Cut8"/>
    <property type="match status" value="1"/>
</dbReference>
<evidence type="ECO:0000256" key="3">
    <source>
        <dbReference type="ARBA" id="ARBA00023242"/>
    </source>
</evidence>
<gene>
    <name evidence="5" type="primary">LOC102197379</name>
</gene>